<keyword evidence="3" id="KW-1185">Reference proteome</keyword>
<evidence type="ECO:0000313" key="3">
    <source>
        <dbReference type="Proteomes" id="UP001176941"/>
    </source>
</evidence>
<organism evidence="2 3">
    <name type="scientific">Rangifer tarandus platyrhynchus</name>
    <name type="common">Svalbard reindeer</name>
    <dbReference type="NCBI Taxonomy" id="3082113"/>
    <lineage>
        <taxon>Eukaryota</taxon>
        <taxon>Metazoa</taxon>
        <taxon>Chordata</taxon>
        <taxon>Craniata</taxon>
        <taxon>Vertebrata</taxon>
        <taxon>Euteleostomi</taxon>
        <taxon>Mammalia</taxon>
        <taxon>Eutheria</taxon>
        <taxon>Laurasiatheria</taxon>
        <taxon>Artiodactyla</taxon>
        <taxon>Ruminantia</taxon>
        <taxon>Pecora</taxon>
        <taxon>Cervidae</taxon>
        <taxon>Odocoileinae</taxon>
        <taxon>Rangifer</taxon>
    </lineage>
</organism>
<gene>
    <name evidence="2" type="ORF">MRATA1EN1_LOCUS7156</name>
</gene>
<evidence type="ECO:0000256" key="1">
    <source>
        <dbReference type="SAM" id="MobiDB-lite"/>
    </source>
</evidence>
<accession>A0ABN8Y9G9</accession>
<feature type="region of interest" description="Disordered" evidence="1">
    <location>
        <begin position="34"/>
        <end position="66"/>
    </location>
</feature>
<dbReference type="EMBL" id="OX459952">
    <property type="protein sequence ID" value="CAI9158194.1"/>
    <property type="molecule type" value="Genomic_DNA"/>
</dbReference>
<proteinExistence type="predicted"/>
<sequence length="114" mass="12631">MKEVKVKVAQCVRLSATPWTTQCMEFSRPEYWSERKKKKKKNTGVGNLFPSPGDLPNPGIKPRSPALQVDSLPAELSGKPTLCITFLKGIKRDFPGGPLLKTLCSQYRGPGFKP</sequence>
<dbReference type="Proteomes" id="UP001176941">
    <property type="component" value="Chromosome 16"/>
</dbReference>
<name>A0ABN8Y9G9_RANTA</name>
<reference evidence="2" key="1">
    <citation type="submission" date="2023-04" db="EMBL/GenBank/DDBJ databases">
        <authorList>
            <consortium name="ELIXIR-Norway"/>
        </authorList>
    </citation>
    <scope>NUCLEOTIDE SEQUENCE [LARGE SCALE GENOMIC DNA]</scope>
</reference>
<protein>
    <submittedName>
        <fullName evidence="2">Uncharacterized protein</fullName>
    </submittedName>
</protein>
<evidence type="ECO:0000313" key="2">
    <source>
        <dbReference type="EMBL" id="CAI9158194.1"/>
    </source>
</evidence>